<accession>A0ABT9MUU8</accession>
<dbReference type="Pfam" id="PF03479">
    <property type="entry name" value="PCC"/>
    <property type="match status" value="1"/>
</dbReference>
<evidence type="ECO:0000313" key="2">
    <source>
        <dbReference type="EMBL" id="MDP9795212.1"/>
    </source>
</evidence>
<evidence type="ECO:0000313" key="3">
    <source>
        <dbReference type="Proteomes" id="UP001240984"/>
    </source>
</evidence>
<feature type="domain" description="PPC" evidence="1">
    <location>
        <begin position="1"/>
        <end position="116"/>
    </location>
</feature>
<dbReference type="RefSeq" id="WP_306830836.1">
    <property type="nucleotide sequence ID" value="NZ_JAUSRA010000001.1"/>
</dbReference>
<dbReference type="PANTHER" id="PTHR34988:SF1">
    <property type="entry name" value="DNA-BINDING PROTEIN"/>
    <property type="match status" value="1"/>
</dbReference>
<dbReference type="InterPro" id="IPR005175">
    <property type="entry name" value="PPC_dom"/>
</dbReference>
<organism evidence="2 3">
    <name type="scientific">Catenuloplanes nepalensis</name>
    <dbReference type="NCBI Taxonomy" id="587533"/>
    <lineage>
        <taxon>Bacteria</taxon>
        <taxon>Bacillati</taxon>
        <taxon>Actinomycetota</taxon>
        <taxon>Actinomycetes</taxon>
        <taxon>Micromonosporales</taxon>
        <taxon>Micromonosporaceae</taxon>
        <taxon>Catenuloplanes</taxon>
    </lineage>
</organism>
<sequence>MTTYIIQVDKGEEVIDKLNRGVEVFGVERGPISIIGAIQQATVSVMPKNNPKDDILRDYDAPFEITGTGEVVDGKVHIHVSMGGEDQVVVGHLHRAIVGDWFVRAYITDMDDVSTL</sequence>
<dbReference type="PANTHER" id="PTHR34988">
    <property type="entry name" value="PROTEIN, PUTATIVE-RELATED"/>
    <property type="match status" value="1"/>
</dbReference>
<dbReference type="EMBL" id="JAUSRA010000001">
    <property type="protein sequence ID" value="MDP9795212.1"/>
    <property type="molecule type" value="Genomic_DNA"/>
</dbReference>
<comment type="caution">
    <text evidence="2">The sequence shown here is derived from an EMBL/GenBank/DDBJ whole genome shotgun (WGS) entry which is preliminary data.</text>
</comment>
<dbReference type="Gene3D" id="3.30.1330.80">
    <property type="entry name" value="Hypothetical protein, similar to alpha- acetolactate decarboxylase, domain 2"/>
    <property type="match status" value="1"/>
</dbReference>
<dbReference type="CDD" id="cd11378">
    <property type="entry name" value="DUF296"/>
    <property type="match status" value="1"/>
</dbReference>
<gene>
    <name evidence="2" type="ORF">J2S43_003724</name>
</gene>
<proteinExistence type="predicted"/>
<dbReference type="PROSITE" id="PS51742">
    <property type="entry name" value="PPC"/>
    <property type="match status" value="1"/>
</dbReference>
<evidence type="ECO:0000259" key="1">
    <source>
        <dbReference type="PROSITE" id="PS51742"/>
    </source>
</evidence>
<dbReference type="SUPFAM" id="SSF117856">
    <property type="entry name" value="AF0104/ALDC/Ptd012-like"/>
    <property type="match status" value="1"/>
</dbReference>
<protein>
    <submittedName>
        <fullName evidence="2">DNA-binding protein with PD1-like motif</fullName>
    </submittedName>
</protein>
<name>A0ABT9MUU8_9ACTN</name>
<dbReference type="Proteomes" id="UP001240984">
    <property type="component" value="Unassembled WGS sequence"/>
</dbReference>
<keyword evidence="3" id="KW-1185">Reference proteome</keyword>
<reference evidence="2 3" key="1">
    <citation type="submission" date="2023-07" db="EMBL/GenBank/DDBJ databases">
        <title>Sequencing the genomes of 1000 actinobacteria strains.</title>
        <authorList>
            <person name="Klenk H.-P."/>
        </authorList>
    </citation>
    <scope>NUCLEOTIDE SEQUENCE [LARGE SCALE GENOMIC DNA]</scope>
    <source>
        <strain evidence="2 3">DSM 44710</strain>
    </source>
</reference>